<keyword evidence="3" id="KW-1185">Reference proteome</keyword>
<accession>A0A5C5X6Y9</accession>
<dbReference type="OrthoDB" id="9815894at2"/>
<dbReference type="AlphaFoldDB" id="A0A5C5X6Y9"/>
<dbReference type="RefSeq" id="WP_146508129.1">
    <property type="nucleotide sequence ID" value="NZ_SIHI01000001.1"/>
</dbReference>
<dbReference type="EMBL" id="SIHI01000001">
    <property type="protein sequence ID" value="TWT58023.1"/>
    <property type="molecule type" value="Genomic_DNA"/>
</dbReference>
<dbReference type="Pfam" id="PF13469">
    <property type="entry name" value="Sulfotransfer_3"/>
    <property type="match status" value="1"/>
</dbReference>
<dbReference type="Pfam" id="PF13524">
    <property type="entry name" value="Glyco_trans_1_2"/>
    <property type="match status" value="1"/>
</dbReference>
<dbReference type="GO" id="GO:0016740">
    <property type="term" value="F:transferase activity"/>
    <property type="evidence" value="ECO:0007669"/>
    <property type="project" value="UniProtKB-KW"/>
</dbReference>
<evidence type="ECO:0000313" key="3">
    <source>
        <dbReference type="Proteomes" id="UP000317243"/>
    </source>
</evidence>
<organism evidence="2 3">
    <name type="scientific">Thalassoglobus neptunius</name>
    <dbReference type="NCBI Taxonomy" id="1938619"/>
    <lineage>
        <taxon>Bacteria</taxon>
        <taxon>Pseudomonadati</taxon>
        <taxon>Planctomycetota</taxon>
        <taxon>Planctomycetia</taxon>
        <taxon>Planctomycetales</taxon>
        <taxon>Planctomycetaceae</taxon>
        <taxon>Thalassoglobus</taxon>
    </lineage>
</organism>
<name>A0A5C5X6Y9_9PLAN</name>
<dbReference type="InterPro" id="IPR055259">
    <property type="entry name" value="YkvP/CgeB_Glyco_trans-like"/>
</dbReference>
<feature type="domain" description="Spore protein YkvP/CgeB glycosyl transferase-like" evidence="1">
    <location>
        <begin position="176"/>
        <end position="315"/>
    </location>
</feature>
<dbReference type="Proteomes" id="UP000317243">
    <property type="component" value="Unassembled WGS sequence"/>
</dbReference>
<protein>
    <submittedName>
        <fullName evidence="2">Sulfotransferase domain protein</fullName>
    </submittedName>
</protein>
<sequence length="600" mass="67981">MAISKVLLVAGSANFSTREVWEGYRIALSYQGIEVIPYPTFSLLKVLSPDGVCSDLIGTALDCDQQIDCVVFIDGLYFRGKRARVPRSILAAGTPTVLIATDDPYEEIPQAELIYRVRFSNELTCAGDGVQYLPTASLEFPELPRLENPKYALSFVGTVFEDRVPFLVHFAEHCEQQRLPFLIAGKFVAGYDELSKFQMATLRPGTIGFAEKCEIYANSKVVLNLFRGSETAQSPNPRVFEVTAFGHAALLSGPKRSEVRSIFGESVAEFETPDKGIRLFDTLVTDSETRISNVVRAKEITTSGHLYVDRAAQLIKNLREQLADARVAETNEHRLAWIIGSGRTGSTWLAEMLGDLPGIRRWHEPYFGRFLKHVQDRPEELDRNASFFSRKYLRTWLDGLRKLFYGMVQDRYPDFGRHALVVKEVNTPELFGWIHSLFPTGQLIYLVRDPFDTLDSYFDMQKPGSWNSHFGDGDDPLTEANVRRTASHIRNAMEAAASAYDRFPSTQRLRLSYEELLAAPVQSLQKCCELLSVERTDSEIEEVVKKHDFQNYSKTGKLQFRRSGRSGVWRNSENFRDPKVLGIADEILGPIRRIHGYEDQ</sequence>
<keyword evidence="2" id="KW-0808">Transferase</keyword>
<dbReference type="SUPFAM" id="SSF52540">
    <property type="entry name" value="P-loop containing nucleoside triphosphate hydrolases"/>
    <property type="match status" value="1"/>
</dbReference>
<proteinExistence type="predicted"/>
<dbReference type="Gene3D" id="3.40.50.300">
    <property type="entry name" value="P-loop containing nucleotide triphosphate hydrolases"/>
    <property type="match status" value="1"/>
</dbReference>
<dbReference type="InterPro" id="IPR027417">
    <property type="entry name" value="P-loop_NTPase"/>
</dbReference>
<evidence type="ECO:0000313" key="2">
    <source>
        <dbReference type="EMBL" id="TWT58023.1"/>
    </source>
</evidence>
<evidence type="ECO:0000259" key="1">
    <source>
        <dbReference type="Pfam" id="PF13524"/>
    </source>
</evidence>
<comment type="caution">
    <text evidence="2">The sequence shown here is derived from an EMBL/GenBank/DDBJ whole genome shotgun (WGS) entry which is preliminary data.</text>
</comment>
<reference evidence="2 3" key="1">
    <citation type="submission" date="2019-02" db="EMBL/GenBank/DDBJ databases">
        <title>Deep-cultivation of Planctomycetes and their phenomic and genomic characterization uncovers novel biology.</title>
        <authorList>
            <person name="Wiegand S."/>
            <person name="Jogler M."/>
            <person name="Boedeker C."/>
            <person name="Pinto D."/>
            <person name="Vollmers J."/>
            <person name="Rivas-Marin E."/>
            <person name="Kohn T."/>
            <person name="Peeters S.H."/>
            <person name="Heuer A."/>
            <person name="Rast P."/>
            <person name="Oberbeckmann S."/>
            <person name="Bunk B."/>
            <person name="Jeske O."/>
            <person name="Meyerdierks A."/>
            <person name="Storesund J.E."/>
            <person name="Kallscheuer N."/>
            <person name="Luecker S."/>
            <person name="Lage O.M."/>
            <person name="Pohl T."/>
            <person name="Merkel B.J."/>
            <person name="Hornburger P."/>
            <person name="Mueller R.-W."/>
            <person name="Bruemmer F."/>
            <person name="Labrenz M."/>
            <person name="Spormann A.M."/>
            <person name="Op Den Camp H."/>
            <person name="Overmann J."/>
            <person name="Amann R."/>
            <person name="Jetten M.S.M."/>
            <person name="Mascher T."/>
            <person name="Medema M.H."/>
            <person name="Devos D.P."/>
            <person name="Kaster A.-K."/>
            <person name="Ovreas L."/>
            <person name="Rohde M."/>
            <person name="Galperin M.Y."/>
            <person name="Jogler C."/>
        </authorList>
    </citation>
    <scope>NUCLEOTIDE SEQUENCE [LARGE SCALE GENOMIC DNA]</scope>
    <source>
        <strain evidence="2 3">KOR42</strain>
    </source>
</reference>
<gene>
    <name evidence="2" type="ORF">KOR42_13920</name>
</gene>